<dbReference type="InterPro" id="IPR009045">
    <property type="entry name" value="Zn_M74/Hedgehog-like"/>
</dbReference>
<organism evidence="2">
    <name type="scientific">marine sediment metagenome</name>
    <dbReference type="NCBI Taxonomy" id="412755"/>
    <lineage>
        <taxon>unclassified sequences</taxon>
        <taxon>metagenomes</taxon>
        <taxon>ecological metagenomes</taxon>
    </lineage>
</organism>
<evidence type="ECO:0000313" key="2">
    <source>
        <dbReference type="EMBL" id="GAH38478.1"/>
    </source>
</evidence>
<reference evidence="2" key="1">
    <citation type="journal article" date="2014" name="Front. Microbiol.">
        <title>High frequency of phylogenetically diverse reductive dehalogenase-homologous genes in deep subseafloor sedimentary metagenomes.</title>
        <authorList>
            <person name="Kawai M."/>
            <person name="Futagami T."/>
            <person name="Toyoda A."/>
            <person name="Takaki Y."/>
            <person name="Nishi S."/>
            <person name="Hori S."/>
            <person name="Arai W."/>
            <person name="Tsubouchi T."/>
            <person name="Morono Y."/>
            <person name="Uchiyama I."/>
            <person name="Ito T."/>
            <person name="Fujiyama A."/>
            <person name="Inagaki F."/>
            <person name="Takami H."/>
        </authorList>
    </citation>
    <scope>NUCLEOTIDE SEQUENCE</scope>
    <source>
        <strain evidence="2">Expedition CK06-06</strain>
    </source>
</reference>
<name>X1GZQ4_9ZZZZ</name>
<gene>
    <name evidence="2" type="ORF">S03H2_13599</name>
</gene>
<dbReference type="EMBL" id="BARU01006900">
    <property type="protein sequence ID" value="GAH38478.1"/>
    <property type="molecule type" value="Genomic_DNA"/>
</dbReference>
<protein>
    <recommendedName>
        <fullName evidence="1">Peptidase M15A C-terminal domain-containing protein</fullName>
    </recommendedName>
</protein>
<accession>X1GZQ4</accession>
<comment type="caution">
    <text evidence="2">The sequence shown here is derived from an EMBL/GenBank/DDBJ whole genome shotgun (WGS) entry which is preliminary data.</text>
</comment>
<dbReference type="Pfam" id="PF08291">
    <property type="entry name" value="Peptidase_M15_3"/>
    <property type="match status" value="1"/>
</dbReference>
<dbReference type="InterPro" id="IPR013230">
    <property type="entry name" value="Peptidase_M15A_C"/>
</dbReference>
<proteinExistence type="predicted"/>
<dbReference type="AlphaFoldDB" id="X1GZQ4"/>
<evidence type="ECO:0000259" key="1">
    <source>
        <dbReference type="Pfam" id="PF08291"/>
    </source>
</evidence>
<sequence>HLVGMAADIKVKDIPINDLADIAESVGFKGIGIYRNHLHLDVRPKKYFWEG</sequence>
<feature type="non-terminal residue" evidence="2">
    <location>
        <position position="1"/>
    </location>
</feature>
<feature type="domain" description="Peptidase M15A C-terminal" evidence="1">
    <location>
        <begin position="1"/>
        <end position="41"/>
    </location>
</feature>
<dbReference type="SUPFAM" id="SSF55166">
    <property type="entry name" value="Hedgehog/DD-peptidase"/>
    <property type="match status" value="1"/>
</dbReference>
<dbReference type="Gene3D" id="3.30.1380.10">
    <property type="match status" value="1"/>
</dbReference>